<accession>A0A5K1HAM2</accession>
<dbReference type="EMBL" id="LR721916">
    <property type="protein sequence ID" value="VVW84833.1"/>
    <property type="molecule type" value="Genomic_DNA"/>
</dbReference>
<evidence type="ECO:0000313" key="1">
    <source>
        <dbReference type="EMBL" id="VVW84833.1"/>
    </source>
</evidence>
<sequence length="52" mass="5877">MICLYGYSLFCFLPAVTACILPIGFLQWLCMLYGLAIPVSSFVQVWASIRKE</sequence>
<reference evidence="1" key="1">
    <citation type="submission" date="2019-09" db="EMBL/GenBank/DDBJ databases">
        <authorList>
            <person name="Zhang L."/>
        </authorList>
    </citation>
    <scope>NUCLEOTIDE SEQUENCE</scope>
</reference>
<proteinExistence type="predicted"/>
<name>A0A5K1HAM2_9MAGN</name>
<gene>
    <name evidence="1" type="ORF">NYM_LOCUS29067</name>
</gene>
<organism evidence="1">
    <name type="scientific">Nymphaea colorata</name>
    <name type="common">pocket water lily</name>
    <dbReference type="NCBI Taxonomy" id="210225"/>
    <lineage>
        <taxon>Eukaryota</taxon>
        <taxon>Viridiplantae</taxon>
        <taxon>Streptophyta</taxon>
        <taxon>Embryophyta</taxon>
        <taxon>Tracheophyta</taxon>
        <taxon>Spermatophyta</taxon>
        <taxon>Magnoliopsida</taxon>
        <taxon>Nymphaeales</taxon>
        <taxon>Nymphaeaceae</taxon>
        <taxon>Nymphaea</taxon>
    </lineage>
</organism>
<dbReference type="AlphaFoldDB" id="A0A5K1HAM2"/>
<protein>
    <submittedName>
        <fullName evidence="1">Uncharacterized protein</fullName>
    </submittedName>
</protein>